<feature type="transmembrane region" description="Helical" evidence="7">
    <location>
        <begin position="105"/>
        <end position="126"/>
    </location>
</feature>
<feature type="transmembrane region" description="Helical" evidence="7">
    <location>
        <begin position="391"/>
        <end position="411"/>
    </location>
</feature>
<dbReference type="Gene3D" id="1.20.1250.20">
    <property type="entry name" value="MFS general substrate transporter like domains"/>
    <property type="match status" value="1"/>
</dbReference>
<keyword evidence="6 7" id="KW-0472">Membrane</keyword>
<gene>
    <name evidence="8" type="ORF">J8J14_14010</name>
</gene>
<comment type="caution">
    <text evidence="8">The sequence shown here is derived from an EMBL/GenBank/DDBJ whole genome shotgun (WGS) entry which is preliminary data.</text>
</comment>
<feature type="transmembrane region" description="Helical" evidence="7">
    <location>
        <begin position="366"/>
        <end position="385"/>
    </location>
</feature>
<dbReference type="RefSeq" id="WP_209380150.1">
    <property type="nucleotide sequence ID" value="NZ_JAGIZB010000012.1"/>
</dbReference>
<evidence type="ECO:0000256" key="1">
    <source>
        <dbReference type="ARBA" id="ARBA00004141"/>
    </source>
</evidence>
<proteinExistence type="inferred from homology"/>
<feature type="transmembrane region" description="Helical" evidence="7">
    <location>
        <begin position="147"/>
        <end position="169"/>
    </location>
</feature>
<organism evidence="8 9">
    <name type="scientific">Pararoseomonas baculiformis</name>
    <dbReference type="NCBI Taxonomy" id="2820812"/>
    <lineage>
        <taxon>Bacteria</taxon>
        <taxon>Pseudomonadati</taxon>
        <taxon>Pseudomonadota</taxon>
        <taxon>Alphaproteobacteria</taxon>
        <taxon>Acetobacterales</taxon>
        <taxon>Acetobacteraceae</taxon>
        <taxon>Pararoseomonas</taxon>
    </lineage>
</organism>
<dbReference type="Pfam" id="PF07690">
    <property type="entry name" value="MFS_1"/>
    <property type="match status" value="1"/>
</dbReference>
<accession>A0ABS4AFU2</accession>
<keyword evidence="9" id="KW-1185">Reference proteome</keyword>
<comment type="subcellular location">
    <subcellularLocation>
        <location evidence="1">Membrane</location>
        <topology evidence="1">Multi-pass membrane protein</topology>
    </subcellularLocation>
</comment>
<evidence type="ECO:0000256" key="3">
    <source>
        <dbReference type="ARBA" id="ARBA00022448"/>
    </source>
</evidence>
<sequence>MALMASPAWRATLIGSLYAWQGLVAGFALTAIPNHYAALGASTAAVGAHVATVGLPWIVQPLWGPVVDRYGGWSMGRRRFWVVLAFLGSLLSLTGLLLVEDDGTAAALPAISAVFLLQGAFAALADTATDAMIIDHMPPERLGAASAVTRIGFVGGSAAGAVFFAWVLASHGLRVAVSLLVSAGVLMLLLPLLVREKPGERLLSAAVVPRTAGQETWRASAGGFLAILASRDSVAWLAGCFAIDAAAAAFAVPLGVELIQARGWTAEALSNAQSAAALTAGTLGALLVGWWTDRQGVRRTLGFLLGLCAVAHIGAGLLLLADKPGLVQLGGPAALALSTIVPALVFVALAPAVMRRSHGALAATRFAVFMAALNMGSVAGAAASAQLVSAVGLPAVGLAAGTLYALLAIAWRMRGAS</sequence>
<feature type="transmembrane region" description="Helical" evidence="7">
    <location>
        <begin position="333"/>
        <end position="354"/>
    </location>
</feature>
<dbReference type="PANTHER" id="PTHR12778">
    <property type="entry name" value="SOLUTE CARRIER FAMILY 33 ACETYL-COA TRANSPORTER -RELATED"/>
    <property type="match status" value="1"/>
</dbReference>
<feature type="transmembrane region" description="Helical" evidence="7">
    <location>
        <begin position="234"/>
        <end position="252"/>
    </location>
</feature>
<feature type="transmembrane region" description="Helical" evidence="7">
    <location>
        <begin position="303"/>
        <end position="321"/>
    </location>
</feature>
<feature type="transmembrane region" description="Helical" evidence="7">
    <location>
        <begin position="175"/>
        <end position="194"/>
    </location>
</feature>
<evidence type="ECO:0000256" key="6">
    <source>
        <dbReference type="ARBA" id="ARBA00023136"/>
    </source>
</evidence>
<name>A0ABS4AFU2_9PROT</name>
<dbReference type="InterPro" id="IPR011701">
    <property type="entry name" value="MFS"/>
</dbReference>
<protein>
    <submittedName>
        <fullName evidence="8">MFS transporter</fullName>
    </submittedName>
</protein>
<dbReference type="InterPro" id="IPR036259">
    <property type="entry name" value="MFS_trans_sf"/>
</dbReference>
<dbReference type="SUPFAM" id="SSF103473">
    <property type="entry name" value="MFS general substrate transporter"/>
    <property type="match status" value="1"/>
</dbReference>
<reference evidence="8 9" key="1">
    <citation type="submission" date="2021-03" db="EMBL/GenBank/DDBJ databases">
        <authorList>
            <person name="So Y."/>
        </authorList>
    </citation>
    <scope>NUCLEOTIDE SEQUENCE [LARGE SCALE GENOMIC DNA]</scope>
    <source>
        <strain evidence="8 9">SSH11</strain>
    </source>
</reference>
<feature type="transmembrane region" description="Helical" evidence="7">
    <location>
        <begin position="272"/>
        <end position="291"/>
    </location>
</feature>
<comment type="similarity">
    <text evidence="2">Belongs to the major facilitator superfamily.</text>
</comment>
<evidence type="ECO:0000256" key="2">
    <source>
        <dbReference type="ARBA" id="ARBA00008335"/>
    </source>
</evidence>
<keyword evidence="4 7" id="KW-0812">Transmembrane</keyword>
<feature type="transmembrane region" description="Helical" evidence="7">
    <location>
        <begin position="38"/>
        <end position="59"/>
    </location>
</feature>
<dbReference type="InterPro" id="IPR004752">
    <property type="entry name" value="AmpG_permease/AT-1"/>
</dbReference>
<feature type="transmembrane region" description="Helical" evidence="7">
    <location>
        <begin position="80"/>
        <end position="99"/>
    </location>
</feature>
<dbReference type="Proteomes" id="UP000681594">
    <property type="component" value="Unassembled WGS sequence"/>
</dbReference>
<keyword evidence="5 7" id="KW-1133">Transmembrane helix</keyword>
<dbReference type="EMBL" id="JAGIZB010000012">
    <property type="protein sequence ID" value="MBP0445887.1"/>
    <property type="molecule type" value="Genomic_DNA"/>
</dbReference>
<evidence type="ECO:0000313" key="9">
    <source>
        <dbReference type="Proteomes" id="UP000681594"/>
    </source>
</evidence>
<feature type="transmembrane region" description="Helical" evidence="7">
    <location>
        <begin position="12"/>
        <end position="32"/>
    </location>
</feature>
<keyword evidence="3" id="KW-0813">Transport</keyword>
<dbReference type="PANTHER" id="PTHR12778:SF10">
    <property type="entry name" value="MAJOR FACILITATOR SUPERFAMILY DOMAIN-CONTAINING PROTEIN 3"/>
    <property type="match status" value="1"/>
</dbReference>
<evidence type="ECO:0000256" key="5">
    <source>
        <dbReference type="ARBA" id="ARBA00022989"/>
    </source>
</evidence>
<evidence type="ECO:0000256" key="4">
    <source>
        <dbReference type="ARBA" id="ARBA00022692"/>
    </source>
</evidence>
<evidence type="ECO:0000313" key="8">
    <source>
        <dbReference type="EMBL" id="MBP0445887.1"/>
    </source>
</evidence>
<evidence type="ECO:0000256" key="7">
    <source>
        <dbReference type="SAM" id="Phobius"/>
    </source>
</evidence>